<keyword evidence="3 5" id="KW-0949">S-adenosyl-L-methionine</keyword>
<evidence type="ECO:0000259" key="6">
    <source>
        <dbReference type="PROSITE" id="PS51686"/>
    </source>
</evidence>
<comment type="caution">
    <text evidence="5">Lacks conserved residue(s) required for the propagation of feature annotation.</text>
</comment>
<dbReference type="PANTHER" id="PTHR22807">
    <property type="entry name" value="NOP2 YEAST -RELATED NOL1/NOP2/FMU SUN DOMAIN-CONTAINING"/>
    <property type="match status" value="1"/>
</dbReference>
<comment type="similarity">
    <text evidence="5">Belongs to the class I-like SAM-binding methyltransferase superfamily. RsmB/NOP family.</text>
</comment>
<keyword evidence="4 5" id="KW-0694">RNA-binding</keyword>
<dbReference type="InterPro" id="IPR001678">
    <property type="entry name" value="MeTrfase_RsmB-F_NOP2_dom"/>
</dbReference>
<dbReference type="SUPFAM" id="SSF53335">
    <property type="entry name" value="S-adenosyl-L-methionine-dependent methyltransferases"/>
    <property type="match status" value="1"/>
</dbReference>
<evidence type="ECO:0000313" key="8">
    <source>
        <dbReference type="Proteomes" id="UP000693972"/>
    </source>
</evidence>
<evidence type="ECO:0000256" key="4">
    <source>
        <dbReference type="ARBA" id="ARBA00022884"/>
    </source>
</evidence>
<gene>
    <name evidence="7" type="ORF">KUL25_03315</name>
</gene>
<dbReference type="Proteomes" id="UP000693972">
    <property type="component" value="Unassembled WGS sequence"/>
</dbReference>
<dbReference type="CDD" id="cd02440">
    <property type="entry name" value="AdoMet_MTases"/>
    <property type="match status" value="1"/>
</dbReference>
<dbReference type="Pfam" id="PF22458">
    <property type="entry name" value="RsmF-B_ferredox"/>
    <property type="match status" value="1"/>
</dbReference>
<evidence type="ECO:0000256" key="5">
    <source>
        <dbReference type="PROSITE-ProRule" id="PRU01023"/>
    </source>
</evidence>
<dbReference type="GO" id="GO:0003723">
    <property type="term" value="F:RNA binding"/>
    <property type="evidence" value="ECO:0007669"/>
    <property type="project" value="UniProtKB-UniRule"/>
</dbReference>
<dbReference type="GO" id="GO:0001510">
    <property type="term" value="P:RNA methylation"/>
    <property type="evidence" value="ECO:0007669"/>
    <property type="project" value="InterPro"/>
</dbReference>
<evidence type="ECO:0000256" key="1">
    <source>
        <dbReference type="ARBA" id="ARBA00022603"/>
    </source>
</evidence>
<dbReference type="PANTHER" id="PTHR22807:SF53">
    <property type="entry name" value="RIBOSOMAL RNA SMALL SUBUNIT METHYLTRANSFERASE B-RELATED"/>
    <property type="match status" value="1"/>
</dbReference>
<dbReference type="EMBL" id="JAIMBW010000001">
    <property type="protein sequence ID" value="MBY4891792.1"/>
    <property type="molecule type" value="Genomic_DNA"/>
</dbReference>
<organism evidence="7">
    <name type="scientific">Gymnodinialimonas phycosphaerae</name>
    <dbReference type="NCBI Taxonomy" id="2841589"/>
    <lineage>
        <taxon>Bacteria</taxon>
        <taxon>Pseudomonadati</taxon>
        <taxon>Pseudomonadota</taxon>
        <taxon>Alphaproteobacteria</taxon>
        <taxon>Rhodobacterales</taxon>
        <taxon>Paracoccaceae</taxon>
        <taxon>Gymnodinialimonas</taxon>
    </lineage>
</organism>
<name>A0A975YGK2_9RHOB</name>
<dbReference type="Pfam" id="PF01189">
    <property type="entry name" value="Methyltr_RsmB-F"/>
    <property type="match status" value="1"/>
</dbReference>
<keyword evidence="1 5" id="KW-0489">Methyltransferase</keyword>
<sequence>MQPAARYAAAIEVLDAWRDGAPVEQALTRWARGARYAGSKDRAAVRDHVYDVLRRKGSCEAVGGPAGRGLILGLARLQGLALDEIFSGIGHAPDPLDEAEREAERDVDAPPLDPALNVPDWTLPLLAPRAPDALADLLETFAHRAPLWLRVNLRRGTREAAARALAEDGLVTQPHSEVATALEVTEGARRLRQASSYLAGLVEPQDLSVQAAMQRVAWPDDGRILDYCAGGGGKALAIADRTRAQVFAHDALPQRMADLEPRATRADVRITPLTSDQLHARGPFDLVLTDVPCSGSGTWRRDPEAKWRLSPQALEELVKTQASILEEAADLVAPRGRLVYMTCSLFEAENEAQIAAFLARHPGWQAGASHCDTPLTASDGFFAAELHPL</sequence>
<evidence type="ECO:0000256" key="3">
    <source>
        <dbReference type="ARBA" id="ARBA00022691"/>
    </source>
</evidence>
<dbReference type="InterPro" id="IPR029063">
    <property type="entry name" value="SAM-dependent_MTases_sf"/>
</dbReference>
<dbReference type="PROSITE" id="PS51686">
    <property type="entry name" value="SAM_MT_RSMB_NOP"/>
    <property type="match status" value="1"/>
</dbReference>
<dbReference type="InterPro" id="IPR023267">
    <property type="entry name" value="RCMT"/>
</dbReference>
<dbReference type="InterPro" id="IPR054728">
    <property type="entry name" value="RsmB-like_ferredoxin"/>
</dbReference>
<feature type="binding site" evidence="5">
    <location>
        <position position="290"/>
    </location>
    <ligand>
        <name>S-adenosyl-L-methionine</name>
        <dbReference type="ChEBI" id="CHEBI:59789"/>
    </ligand>
</feature>
<proteinExistence type="inferred from homology"/>
<dbReference type="InterPro" id="IPR049560">
    <property type="entry name" value="MeTrfase_RsmB-F_NOP2_cat"/>
</dbReference>
<keyword evidence="8" id="KW-1185">Reference proteome</keyword>
<dbReference type="AlphaFoldDB" id="A0A975YGK2"/>
<accession>A0A975YGK2</accession>
<evidence type="ECO:0000256" key="2">
    <source>
        <dbReference type="ARBA" id="ARBA00022679"/>
    </source>
</evidence>
<protein>
    <submittedName>
        <fullName evidence="7">RsmB/NOP family class I SAM-dependent RNA methyltransferase</fullName>
    </submittedName>
</protein>
<reference evidence="7 8" key="1">
    <citation type="submission" date="2021-07" db="EMBL/GenBank/DDBJ databases">
        <title>Karlodiniumbacter phycospheric gen. nov., sp. nov., a phycosphere bacterium isolated from karlodinium veneficum.</title>
        <authorList>
            <person name="Peng Y."/>
            <person name="Jiang L."/>
            <person name="Lee J."/>
        </authorList>
    </citation>
    <scope>NUCLEOTIDE SEQUENCE</scope>
    <source>
        <strain evidence="7 8">N5</strain>
    </source>
</reference>
<feature type="domain" description="SAM-dependent MTase RsmB/NOP-type" evidence="6">
    <location>
        <begin position="137"/>
        <end position="389"/>
    </location>
</feature>
<dbReference type="PRINTS" id="PR02008">
    <property type="entry name" value="RCMTFAMILY"/>
</dbReference>
<dbReference type="RefSeq" id="WP_257891635.1">
    <property type="nucleotide sequence ID" value="NZ_JAIMBW010000001.1"/>
</dbReference>
<dbReference type="GO" id="GO:0008173">
    <property type="term" value="F:RNA methyltransferase activity"/>
    <property type="evidence" value="ECO:0007669"/>
    <property type="project" value="InterPro"/>
</dbReference>
<feature type="active site" description="Nucleophile" evidence="5">
    <location>
        <position position="343"/>
    </location>
</feature>
<feature type="binding site" evidence="5">
    <location>
        <position position="250"/>
    </location>
    <ligand>
        <name>S-adenosyl-L-methionine</name>
        <dbReference type="ChEBI" id="CHEBI:59789"/>
    </ligand>
</feature>
<keyword evidence="2 5" id="KW-0808">Transferase</keyword>
<dbReference type="Gene3D" id="3.40.50.150">
    <property type="entry name" value="Vaccinia Virus protein VP39"/>
    <property type="match status" value="1"/>
</dbReference>
<evidence type="ECO:0000313" key="7">
    <source>
        <dbReference type="EMBL" id="QXL88567.1"/>
    </source>
</evidence>
<dbReference type="EMBL" id="CP078073">
    <property type="protein sequence ID" value="QXL88567.1"/>
    <property type="molecule type" value="Genomic_DNA"/>
</dbReference>